<proteinExistence type="predicted"/>
<gene>
    <name evidence="3" type="ORF">UFOPK1650_00159</name>
</gene>
<evidence type="ECO:0000259" key="2">
    <source>
        <dbReference type="Pfam" id="PF17479"/>
    </source>
</evidence>
<accession>A0A6J6DA74</accession>
<organism evidence="3">
    <name type="scientific">freshwater metagenome</name>
    <dbReference type="NCBI Taxonomy" id="449393"/>
    <lineage>
        <taxon>unclassified sequences</taxon>
        <taxon>metagenomes</taxon>
        <taxon>ecological metagenomes</taxon>
    </lineage>
</organism>
<reference evidence="3" key="1">
    <citation type="submission" date="2020-05" db="EMBL/GenBank/DDBJ databases">
        <authorList>
            <person name="Chiriac C."/>
            <person name="Salcher M."/>
            <person name="Ghai R."/>
            <person name="Kavagutti S V."/>
        </authorList>
    </citation>
    <scope>NUCLEOTIDE SEQUENCE</scope>
</reference>
<protein>
    <submittedName>
        <fullName evidence="3">Unannotated protein</fullName>
    </submittedName>
</protein>
<dbReference type="Gene3D" id="3.50.90.10">
    <property type="entry name" value="YerB-like"/>
    <property type="match status" value="1"/>
</dbReference>
<dbReference type="PROSITE" id="PS51257">
    <property type="entry name" value="PROKAR_LIPOPROTEIN"/>
    <property type="match status" value="1"/>
</dbReference>
<dbReference type="InterPro" id="IPR021416">
    <property type="entry name" value="DUF3048_N"/>
</dbReference>
<feature type="domain" description="DUF3048" evidence="2">
    <location>
        <begin position="209"/>
        <end position="317"/>
    </location>
</feature>
<dbReference type="AlphaFoldDB" id="A0A6J6DA74"/>
<name>A0A6J6DA74_9ZZZZ</name>
<evidence type="ECO:0000313" key="3">
    <source>
        <dbReference type="EMBL" id="CAB4560807.1"/>
    </source>
</evidence>
<dbReference type="SUPFAM" id="SSF159774">
    <property type="entry name" value="YerB-like"/>
    <property type="match status" value="1"/>
</dbReference>
<evidence type="ECO:0000259" key="1">
    <source>
        <dbReference type="Pfam" id="PF11258"/>
    </source>
</evidence>
<dbReference type="InterPro" id="IPR035328">
    <property type="entry name" value="DUF3048_C"/>
</dbReference>
<dbReference type="InterPro" id="IPR023158">
    <property type="entry name" value="YerB-like_sf"/>
</dbReference>
<dbReference type="Pfam" id="PF11258">
    <property type="entry name" value="DUF3048"/>
    <property type="match status" value="1"/>
</dbReference>
<dbReference type="EMBL" id="CAEZTJ010000010">
    <property type="protein sequence ID" value="CAB4560807.1"/>
    <property type="molecule type" value="Genomic_DNA"/>
</dbReference>
<dbReference type="Pfam" id="PF17479">
    <property type="entry name" value="DUF3048_C"/>
    <property type="match status" value="1"/>
</dbReference>
<sequence length="339" mass="37189">MNRSRAARVAFLLPLLVIAGACSQLGDGSAGDKPKVEINLLTGLPGKNNRILAAKIDDTRAAHPQVGVESADVVYIEQVEAGLTRLLAVYSSNYPVKIGPIRSARISDIDILAEYGRVGFIFSGAQSRMYPVIDAANLANLGAQRNPPSVYFRDPLRYAPTNMFVYPEKLLETDPNADSVELVRAPGWKFGPNPGNGRAIVRAEMTWPNARYGLKWSKKEDRWLIEFNGEANLNSDGYQLGSPTFIIQVVPIVPSEFGDRYGGITPKSEVIGAGKGFLLRDGQVIEVQWSRESATTPTRWTLLDGSPAPFERGQIWIALTANEPTFEFPVEETEAEPEK</sequence>
<feature type="domain" description="DUF3048" evidence="1">
    <location>
        <begin position="41"/>
        <end position="173"/>
    </location>
</feature>